<dbReference type="PANTHER" id="PTHR33112:SF16">
    <property type="entry name" value="HETEROKARYON INCOMPATIBILITY DOMAIN-CONTAINING PROTEIN"/>
    <property type="match status" value="1"/>
</dbReference>
<protein>
    <recommendedName>
        <fullName evidence="1">Heterokaryon incompatibility domain-containing protein</fullName>
    </recommendedName>
</protein>
<dbReference type="Pfam" id="PF06985">
    <property type="entry name" value="HET"/>
    <property type="match status" value="1"/>
</dbReference>
<accession>A0AAD7XE99</accession>
<evidence type="ECO:0000259" key="1">
    <source>
        <dbReference type="Pfam" id="PF06985"/>
    </source>
</evidence>
<dbReference type="PANTHER" id="PTHR33112">
    <property type="entry name" value="DOMAIN PROTEIN, PUTATIVE-RELATED"/>
    <property type="match status" value="1"/>
</dbReference>
<organism evidence="2 3">
    <name type="scientific">Trametes cubensis</name>
    <dbReference type="NCBI Taxonomy" id="1111947"/>
    <lineage>
        <taxon>Eukaryota</taxon>
        <taxon>Fungi</taxon>
        <taxon>Dikarya</taxon>
        <taxon>Basidiomycota</taxon>
        <taxon>Agaricomycotina</taxon>
        <taxon>Agaricomycetes</taxon>
        <taxon>Polyporales</taxon>
        <taxon>Polyporaceae</taxon>
        <taxon>Trametes</taxon>
    </lineage>
</organism>
<sequence>MALPPKPPNICTLAWEGVFAARFGYWDDPVTSNDKEGWDPQCWSGGYTYSVSSVVWLECAHNGCLWCQFLEKHFMKEVRSWYSAHDWPIPDETIEVRVGRNEPISEQANSPGNFPISVYWIILKYGERAYPGYFWLNAYADDPAAPYVGSMLSIPHVGAPHVLERRAKIWMDECAQGHEVCRRLGAMDSGDWLPTRLIDCSDPGRVRIIETSKLKNRDGARYVALSYVWGTGSQSHQTTNANLPTRTRIGIATETLPRTIRDAIYVTRTLGFRFLWLDSLCIIQDSAEDSDKHREVRSMARVYRHAYLTIDVATAASVEEGFLQDRPTRAPRDATFLPFICPASPGDGEVQTEARMGNVYLTTYANSEDYRESETARRGWCLQETLLSTRSLIFDREMLSIKCQRHSCPRHISRRWHKGDVGGLYDVIPIPGPGSATAVLPGSYECKTIHRHWQEIVENYSRRSLTYASDKLLACAAIAEVFAPHLGQTYLAGLWLHTLLLDLLWHIDDRFPNHPRPRGLPYRDAPSWSWASTNRPIAFFRQPLVGPLQPMVQVVDSSIALQDKSLHFGEVVPGAYLVLDTALLPCKWHRDVGRLEFQQVASQFTACGSDFRGRCYFDDDADIQDVFLVPLLSVYYDWKCGGGREVKGLLIATKSTRELAFGKMDGLMPDVCYYVMKTQKKAVPFSRLSYDSERTADTHVDDSPG</sequence>
<dbReference type="AlphaFoldDB" id="A0AAD7XE99"/>
<evidence type="ECO:0000313" key="2">
    <source>
        <dbReference type="EMBL" id="KAJ8494838.1"/>
    </source>
</evidence>
<dbReference type="EMBL" id="JAPEVG010000031">
    <property type="protein sequence ID" value="KAJ8494838.1"/>
    <property type="molecule type" value="Genomic_DNA"/>
</dbReference>
<proteinExistence type="predicted"/>
<dbReference type="InterPro" id="IPR010730">
    <property type="entry name" value="HET"/>
</dbReference>
<dbReference type="Proteomes" id="UP001215151">
    <property type="component" value="Unassembled WGS sequence"/>
</dbReference>
<reference evidence="2" key="1">
    <citation type="submission" date="2022-11" db="EMBL/GenBank/DDBJ databases">
        <title>Genome Sequence of Cubamyces cubensis.</title>
        <authorList>
            <person name="Buettner E."/>
        </authorList>
    </citation>
    <scope>NUCLEOTIDE SEQUENCE</scope>
    <source>
        <strain evidence="2">MPL-01</strain>
    </source>
</reference>
<name>A0AAD7XE99_9APHY</name>
<gene>
    <name evidence="2" type="ORF">ONZ51_g2055</name>
</gene>
<comment type="caution">
    <text evidence="2">The sequence shown here is derived from an EMBL/GenBank/DDBJ whole genome shotgun (WGS) entry which is preliminary data.</text>
</comment>
<keyword evidence="3" id="KW-1185">Reference proteome</keyword>
<feature type="domain" description="Heterokaryon incompatibility" evidence="1">
    <location>
        <begin position="222"/>
        <end position="384"/>
    </location>
</feature>
<evidence type="ECO:0000313" key="3">
    <source>
        <dbReference type="Proteomes" id="UP001215151"/>
    </source>
</evidence>